<dbReference type="AlphaFoldDB" id="A0A7W5UXM3"/>
<dbReference type="Proteomes" id="UP000579945">
    <property type="component" value="Unassembled WGS sequence"/>
</dbReference>
<name>A0A7W5UXM3_9ACTN</name>
<organism evidence="1 2">
    <name type="scientific">Nonomuraea dietziae</name>
    <dbReference type="NCBI Taxonomy" id="65515"/>
    <lineage>
        <taxon>Bacteria</taxon>
        <taxon>Bacillati</taxon>
        <taxon>Actinomycetota</taxon>
        <taxon>Actinomycetes</taxon>
        <taxon>Streptosporangiales</taxon>
        <taxon>Streptosporangiaceae</taxon>
        <taxon>Nonomuraea</taxon>
    </lineage>
</organism>
<comment type="caution">
    <text evidence="1">The sequence shown here is derived from an EMBL/GenBank/DDBJ whole genome shotgun (WGS) entry which is preliminary data.</text>
</comment>
<protein>
    <submittedName>
        <fullName evidence="1">Uncharacterized protein</fullName>
    </submittedName>
</protein>
<accession>A0A7W5UXM3</accession>
<dbReference type="RefSeq" id="WP_183660635.1">
    <property type="nucleotide sequence ID" value="NZ_JACIBV010000001.1"/>
</dbReference>
<evidence type="ECO:0000313" key="2">
    <source>
        <dbReference type="Proteomes" id="UP000579945"/>
    </source>
</evidence>
<gene>
    <name evidence="1" type="ORF">FHR33_000749</name>
</gene>
<sequence>MQVVTRLGQWFECGEPLFQHGGRRLHGVPEQRRLVGEVVVDGRLGRARPLRRGYDGVAAQMQAGRADDLLGVAFAAEHPAARTRYVLVNPGDQFRR</sequence>
<dbReference type="EMBL" id="JACIBV010000001">
    <property type="protein sequence ID" value="MBB3724889.1"/>
    <property type="molecule type" value="Genomic_DNA"/>
</dbReference>
<keyword evidence="2" id="KW-1185">Reference proteome</keyword>
<proteinExistence type="predicted"/>
<reference evidence="1 2" key="1">
    <citation type="submission" date="2020-08" db="EMBL/GenBank/DDBJ databases">
        <title>Sequencing the genomes of 1000 actinobacteria strains.</title>
        <authorList>
            <person name="Klenk H.-P."/>
        </authorList>
    </citation>
    <scope>NUCLEOTIDE SEQUENCE [LARGE SCALE GENOMIC DNA]</scope>
    <source>
        <strain evidence="1 2">DSM 44320</strain>
    </source>
</reference>
<evidence type="ECO:0000313" key="1">
    <source>
        <dbReference type="EMBL" id="MBB3724889.1"/>
    </source>
</evidence>
<dbReference type="GeneID" id="95387358"/>